<evidence type="ECO:0000256" key="1">
    <source>
        <dbReference type="SAM" id="MobiDB-lite"/>
    </source>
</evidence>
<accession>A0A328C8D7</accession>
<reference evidence="2 3" key="1">
    <citation type="submission" date="2018-05" db="EMBL/GenBank/DDBJ databases">
        <title>Lujinxingia marina gen. nov. sp. nov., a new facultative anaerobic member of the class Deltaproteobacteria, and proposal of Lujinxingaceae fam. nov.</title>
        <authorList>
            <person name="Li C.-M."/>
        </authorList>
    </citation>
    <scope>NUCLEOTIDE SEQUENCE [LARGE SCALE GENOMIC DNA]</scope>
    <source>
        <strain evidence="2 3">B210</strain>
    </source>
</reference>
<feature type="region of interest" description="Disordered" evidence="1">
    <location>
        <begin position="1"/>
        <end position="26"/>
    </location>
</feature>
<protein>
    <submittedName>
        <fullName evidence="2">Uncharacterized protein</fullName>
    </submittedName>
</protein>
<sequence length="275" mass="30560">MKRLSPHQLSEIMPGLTTPRAAGTEPDELPRLLNRQEMEELRQEAAVRTVRIMALVMPPRPYRQEAMVYVGHAAWIGQQADGSHPALISSTDWLQNAQQIFLIDDATRQALRDFGVPLAGDTHPGASRSRKRGISALLKDRPESLVELRATRQEPTLNLARLEFASERHAREHTPATGWQLHDHRSGRVPAQIFSYSPERPEVIEPVIFYDAGGIDEAYQFYVPNSSMAILGAPLFSHSGKLIALNALRNPERADMGLAVPPAALNHFMKSLSGD</sequence>
<proteinExistence type="predicted"/>
<evidence type="ECO:0000313" key="2">
    <source>
        <dbReference type="EMBL" id="RAL21626.1"/>
    </source>
</evidence>
<dbReference type="AlphaFoldDB" id="A0A328C8D7"/>
<organism evidence="2 3">
    <name type="scientific">Lujinxingia litoralis</name>
    <dbReference type="NCBI Taxonomy" id="2211119"/>
    <lineage>
        <taxon>Bacteria</taxon>
        <taxon>Deltaproteobacteria</taxon>
        <taxon>Bradymonadales</taxon>
        <taxon>Lujinxingiaceae</taxon>
        <taxon>Lujinxingia</taxon>
    </lineage>
</organism>
<name>A0A328C8D7_9DELT</name>
<comment type="caution">
    <text evidence="2">The sequence shown here is derived from an EMBL/GenBank/DDBJ whole genome shotgun (WGS) entry which is preliminary data.</text>
</comment>
<gene>
    <name evidence="2" type="ORF">DL240_12270</name>
</gene>
<keyword evidence="3" id="KW-1185">Reference proteome</keyword>
<dbReference type="EMBL" id="QHKO01000005">
    <property type="protein sequence ID" value="RAL21626.1"/>
    <property type="molecule type" value="Genomic_DNA"/>
</dbReference>
<evidence type="ECO:0000313" key="3">
    <source>
        <dbReference type="Proteomes" id="UP000249169"/>
    </source>
</evidence>
<dbReference type="Proteomes" id="UP000249169">
    <property type="component" value="Unassembled WGS sequence"/>
</dbReference>